<dbReference type="EMBL" id="JAMLDY010000012">
    <property type="protein sequence ID" value="MCP3735428.1"/>
    <property type="molecule type" value="Genomic_DNA"/>
</dbReference>
<gene>
    <name evidence="3" type="ORF">M9979_11160</name>
</gene>
<feature type="chain" id="PRO_5040940496" evidence="2">
    <location>
        <begin position="22"/>
        <end position="265"/>
    </location>
</feature>
<name>A0A9X2HQS1_9SPHN</name>
<protein>
    <submittedName>
        <fullName evidence="3">Uncharacterized protein</fullName>
    </submittedName>
</protein>
<keyword evidence="4" id="KW-1185">Reference proteome</keyword>
<keyword evidence="2" id="KW-0732">Signal</keyword>
<accession>A0A9X2HQS1</accession>
<sequence length="265" mass="28218">MIRYPHAVLAAAGLIAVPAAAQIAPLFTGTWKADIATAKLPAKPDVFELKDGRYTCSSCVPAIAVKADGTPQAATGHDYWDHIAVKAVDPTTISYSFYRAGKLTSANTDTVSADGNTLTSRWRSSDNVKKLEQSGTSTETRIAPAAPGAHAASGSWKPAEIKAVSDSNLIIQIKETPATFSWTQPSGETYTAKFGGPAVPFVGDPAKTMVKVRRIDARTVEETDTRAGKVVIVYTLTLQPDGQTLGVKVDNRKDGTKTEFTAHRQ</sequence>
<organism evidence="3 4">
    <name type="scientific">Sphingomonas liriopis</name>
    <dbReference type="NCBI Taxonomy" id="2949094"/>
    <lineage>
        <taxon>Bacteria</taxon>
        <taxon>Pseudomonadati</taxon>
        <taxon>Pseudomonadota</taxon>
        <taxon>Alphaproteobacteria</taxon>
        <taxon>Sphingomonadales</taxon>
        <taxon>Sphingomonadaceae</taxon>
        <taxon>Sphingomonas</taxon>
    </lineage>
</organism>
<feature type="signal peptide" evidence="2">
    <location>
        <begin position="1"/>
        <end position="21"/>
    </location>
</feature>
<feature type="compositionally biased region" description="Low complexity" evidence="1">
    <location>
        <begin position="143"/>
        <end position="154"/>
    </location>
</feature>
<dbReference type="Proteomes" id="UP001139486">
    <property type="component" value="Unassembled WGS sequence"/>
</dbReference>
<evidence type="ECO:0000313" key="4">
    <source>
        <dbReference type="Proteomes" id="UP001139486"/>
    </source>
</evidence>
<proteinExistence type="predicted"/>
<evidence type="ECO:0000256" key="1">
    <source>
        <dbReference type="SAM" id="MobiDB-lite"/>
    </source>
</evidence>
<evidence type="ECO:0000256" key="2">
    <source>
        <dbReference type="SAM" id="SignalP"/>
    </source>
</evidence>
<dbReference type="RefSeq" id="WP_254289431.1">
    <property type="nucleotide sequence ID" value="NZ_JAMLDY010000012.1"/>
</dbReference>
<comment type="caution">
    <text evidence="3">The sequence shown here is derived from an EMBL/GenBank/DDBJ whole genome shotgun (WGS) entry which is preliminary data.</text>
</comment>
<dbReference type="AlphaFoldDB" id="A0A9X2HQS1"/>
<feature type="region of interest" description="Disordered" evidence="1">
    <location>
        <begin position="126"/>
        <end position="154"/>
    </location>
</feature>
<evidence type="ECO:0000313" key="3">
    <source>
        <dbReference type="EMBL" id="MCP3735428.1"/>
    </source>
</evidence>
<reference evidence="3" key="1">
    <citation type="submission" date="2022-05" db="EMBL/GenBank/DDBJ databases">
        <title>Sphingomonas sp. strain RP10 Genome sequencing and assembly.</title>
        <authorList>
            <person name="Kim I."/>
        </authorList>
    </citation>
    <scope>NUCLEOTIDE SEQUENCE</scope>
    <source>
        <strain evidence="3">RP10</strain>
    </source>
</reference>